<evidence type="ECO:0000256" key="1">
    <source>
        <dbReference type="SAM" id="MobiDB-lite"/>
    </source>
</evidence>
<gene>
    <name evidence="2" type="ORF">HC031_17325</name>
</gene>
<dbReference type="Pfam" id="PF13822">
    <property type="entry name" value="ACC_epsilon"/>
    <property type="match status" value="1"/>
</dbReference>
<keyword evidence="3" id="KW-1185">Reference proteome</keyword>
<dbReference type="RefSeq" id="WP_167926358.1">
    <property type="nucleotide sequence ID" value="NZ_JAATVY010000011.1"/>
</dbReference>
<evidence type="ECO:0000313" key="2">
    <source>
        <dbReference type="EMBL" id="NJC71465.1"/>
    </source>
</evidence>
<sequence>MSGADDRRPAATARPVALVRGDATPEQLAAVMVVLVRAAESAKVKDPAARRASLWSERARLARRPSGPGPGAWRNSALPC</sequence>
<dbReference type="EMBL" id="JAATVY010000011">
    <property type="protein sequence ID" value="NJC71465.1"/>
    <property type="molecule type" value="Genomic_DNA"/>
</dbReference>
<dbReference type="Proteomes" id="UP000722989">
    <property type="component" value="Unassembled WGS sequence"/>
</dbReference>
<name>A0ABX0Y206_9ACTN</name>
<reference evidence="2 3" key="1">
    <citation type="submission" date="2020-03" db="EMBL/GenBank/DDBJ databases">
        <title>WGS of the type strain of Planosporangium spp.</title>
        <authorList>
            <person name="Thawai C."/>
        </authorList>
    </citation>
    <scope>NUCLEOTIDE SEQUENCE [LARGE SCALE GENOMIC DNA]</scope>
    <source>
        <strain evidence="2 3">TBRC 5610</strain>
    </source>
</reference>
<feature type="region of interest" description="Disordered" evidence="1">
    <location>
        <begin position="61"/>
        <end position="80"/>
    </location>
</feature>
<protein>
    <submittedName>
        <fullName evidence="2">Acyl-CoA carboxylase subunit epsilon</fullName>
    </submittedName>
</protein>
<organism evidence="2 3">
    <name type="scientific">Planosporangium thailandense</name>
    <dbReference type="NCBI Taxonomy" id="765197"/>
    <lineage>
        <taxon>Bacteria</taxon>
        <taxon>Bacillati</taxon>
        <taxon>Actinomycetota</taxon>
        <taxon>Actinomycetes</taxon>
        <taxon>Micromonosporales</taxon>
        <taxon>Micromonosporaceae</taxon>
        <taxon>Planosporangium</taxon>
    </lineage>
</organism>
<proteinExistence type="predicted"/>
<accession>A0ABX0Y206</accession>
<comment type="caution">
    <text evidence="2">The sequence shown here is derived from an EMBL/GenBank/DDBJ whole genome shotgun (WGS) entry which is preliminary data.</text>
</comment>
<dbReference type="InterPro" id="IPR032716">
    <property type="entry name" value="ACC_epsilon"/>
</dbReference>
<evidence type="ECO:0000313" key="3">
    <source>
        <dbReference type="Proteomes" id="UP000722989"/>
    </source>
</evidence>